<comment type="function">
    <text evidence="7">One of the primary rRNA binding proteins, this protein initially binds near the 5'-end of the 23S rRNA. It is important during the early stages of 50S assembly. It makes multiple contacts with different domains of the 23S rRNA in the assembled 50S subunit and ribosome.</text>
</comment>
<comment type="caution">
    <text evidence="8">The sequence shown here is derived from an EMBL/GenBank/DDBJ whole genome shotgun (WGS) entry which is preliminary data.</text>
</comment>
<dbReference type="PANTHER" id="PTHR10746">
    <property type="entry name" value="50S RIBOSOMAL PROTEIN L4"/>
    <property type="match status" value="1"/>
</dbReference>
<evidence type="ECO:0000256" key="7">
    <source>
        <dbReference type="HAMAP-Rule" id="MF_01328"/>
    </source>
</evidence>
<dbReference type="InterPro" id="IPR013005">
    <property type="entry name" value="Ribosomal_uL4-like"/>
</dbReference>
<comment type="similarity">
    <text evidence="1 7">Belongs to the universal ribosomal protein uL4 family.</text>
</comment>
<dbReference type="SUPFAM" id="SSF52166">
    <property type="entry name" value="Ribosomal protein L4"/>
    <property type="match status" value="1"/>
</dbReference>
<evidence type="ECO:0000256" key="4">
    <source>
        <dbReference type="ARBA" id="ARBA00022980"/>
    </source>
</evidence>
<keyword evidence="3 7" id="KW-0694">RNA-binding</keyword>
<sequence>MEAILYNSTWVETWKIKLSDSLFGTEVKTSLIHRLLLLQRANARVAIAHTKNRWERRGSTRKIYKQKGTGNARAGSARSPLRKKGWVAFGPRNDRNFTISMNKKERRLALFSLLSSKAINNQIKVIDLNKSEELKTKNIVDIAKNMNIGTGLFAMLPNDRELFLATRNVATIKPLWVGYLNPQDLLKYNDLIFTKDSLDHLSQIYS</sequence>
<dbReference type="GO" id="GO:1990904">
    <property type="term" value="C:ribonucleoprotein complex"/>
    <property type="evidence" value="ECO:0007669"/>
    <property type="project" value="UniProtKB-KW"/>
</dbReference>
<dbReference type="EMBL" id="AMFJ01021624">
    <property type="protein sequence ID" value="EKD66478.1"/>
    <property type="molecule type" value="Genomic_DNA"/>
</dbReference>
<dbReference type="InterPro" id="IPR023574">
    <property type="entry name" value="Ribosomal_uL4_dom_sf"/>
</dbReference>
<accession>K2BCF7</accession>
<dbReference type="AlphaFoldDB" id="K2BCF7"/>
<evidence type="ECO:0000256" key="5">
    <source>
        <dbReference type="ARBA" id="ARBA00023274"/>
    </source>
</evidence>
<dbReference type="GO" id="GO:0005840">
    <property type="term" value="C:ribosome"/>
    <property type="evidence" value="ECO:0007669"/>
    <property type="project" value="UniProtKB-KW"/>
</dbReference>
<protein>
    <recommendedName>
        <fullName evidence="6 7">Large ribosomal subunit protein uL4</fullName>
    </recommendedName>
</protein>
<evidence type="ECO:0000256" key="3">
    <source>
        <dbReference type="ARBA" id="ARBA00022884"/>
    </source>
</evidence>
<evidence type="ECO:0000256" key="2">
    <source>
        <dbReference type="ARBA" id="ARBA00022730"/>
    </source>
</evidence>
<dbReference type="Gene3D" id="3.40.1370.10">
    <property type="match status" value="1"/>
</dbReference>
<dbReference type="PANTHER" id="PTHR10746:SF17">
    <property type="entry name" value="LARGE RIBOSOMAL SUBUNIT PROTEIN UL4C"/>
    <property type="match status" value="1"/>
</dbReference>
<proteinExistence type="inferred from homology"/>
<dbReference type="HAMAP" id="MF_01328_B">
    <property type="entry name" value="Ribosomal_uL4_B"/>
    <property type="match status" value="1"/>
</dbReference>
<dbReference type="Pfam" id="PF00573">
    <property type="entry name" value="Ribosomal_L4"/>
    <property type="match status" value="1"/>
</dbReference>
<dbReference type="NCBIfam" id="TIGR03953">
    <property type="entry name" value="rplD_bact"/>
    <property type="match status" value="1"/>
</dbReference>
<dbReference type="GO" id="GO:0003735">
    <property type="term" value="F:structural constituent of ribosome"/>
    <property type="evidence" value="ECO:0007669"/>
    <property type="project" value="InterPro"/>
</dbReference>
<gene>
    <name evidence="7" type="primary">rplD</name>
    <name evidence="8" type="ORF">ACD_49C00038G0012</name>
</gene>
<dbReference type="InterPro" id="IPR002136">
    <property type="entry name" value="Ribosomal_uL4"/>
</dbReference>
<reference evidence="8" key="1">
    <citation type="journal article" date="2012" name="Science">
        <title>Fermentation, hydrogen, and sulfur metabolism in multiple uncultivated bacterial phyla.</title>
        <authorList>
            <person name="Wrighton K.C."/>
            <person name="Thomas B.C."/>
            <person name="Sharon I."/>
            <person name="Miller C.S."/>
            <person name="Castelle C.J."/>
            <person name="VerBerkmoes N.C."/>
            <person name="Wilkins M.J."/>
            <person name="Hettich R.L."/>
            <person name="Lipton M.S."/>
            <person name="Williams K.H."/>
            <person name="Long P.E."/>
            <person name="Banfield J.F."/>
        </authorList>
    </citation>
    <scope>NUCLEOTIDE SEQUENCE [LARGE SCALE GENOMIC DNA]</scope>
</reference>
<organism evidence="8">
    <name type="scientific">uncultured bacterium</name>
    <name type="common">gcode 4</name>
    <dbReference type="NCBI Taxonomy" id="1234023"/>
    <lineage>
        <taxon>Bacteria</taxon>
        <taxon>environmental samples</taxon>
    </lineage>
</organism>
<evidence type="ECO:0000256" key="1">
    <source>
        <dbReference type="ARBA" id="ARBA00010528"/>
    </source>
</evidence>
<dbReference type="GO" id="GO:0006412">
    <property type="term" value="P:translation"/>
    <property type="evidence" value="ECO:0007669"/>
    <property type="project" value="UniProtKB-UniRule"/>
</dbReference>
<keyword evidence="4 7" id="KW-0689">Ribosomal protein</keyword>
<keyword evidence="2 7" id="KW-0699">rRNA-binding</keyword>
<comment type="subunit">
    <text evidence="7">Part of the 50S ribosomal subunit.</text>
</comment>
<comment type="function">
    <text evidence="7">Forms part of the polypeptide exit tunnel.</text>
</comment>
<dbReference type="GO" id="GO:0019843">
    <property type="term" value="F:rRNA binding"/>
    <property type="evidence" value="ECO:0007669"/>
    <property type="project" value="UniProtKB-UniRule"/>
</dbReference>
<evidence type="ECO:0000313" key="8">
    <source>
        <dbReference type="EMBL" id="EKD66478.1"/>
    </source>
</evidence>
<evidence type="ECO:0000256" key="6">
    <source>
        <dbReference type="ARBA" id="ARBA00035244"/>
    </source>
</evidence>
<keyword evidence="5 7" id="KW-0687">Ribonucleoprotein</keyword>
<name>K2BCF7_9BACT</name>